<dbReference type="EMBL" id="JASPKZ010004568">
    <property type="protein sequence ID" value="KAJ9590067.1"/>
    <property type="molecule type" value="Genomic_DNA"/>
</dbReference>
<accession>A0AAD8EHS8</accession>
<feature type="non-terminal residue" evidence="1">
    <location>
        <position position="61"/>
    </location>
</feature>
<reference evidence="1" key="2">
    <citation type="submission" date="2023-05" db="EMBL/GenBank/DDBJ databases">
        <authorList>
            <person name="Fouks B."/>
        </authorList>
    </citation>
    <scope>NUCLEOTIDE SEQUENCE</scope>
    <source>
        <strain evidence="1">Stay&amp;Tobe</strain>
        <tissue evidence="1">Testes</tissue>
    </source>
</reference>
<sequence length="61" mass="6958">FLPSTLFSCPSLGHIDGMKMISFPVLTWSHRRFLSLTWSHRRFLSSLGHIDGMKMIRLGPG</sequence>
<proteinExistence type="predicted"/>
<reference evidence="1" key="1">
    <citation type="journal article" date="2023" name="IScience">
        <title>Live-bearing cockroach genome reveals convergent evolutionary mechanisms linked to viviparity in insects and beyond.</title>
        <authorList>
            <person name="Fouks B."/>
            <person name="Harrison M.C."/>
            <person name="Mikhailova A.A."/>
            <person name="Marchal E."/>
            <person name="English S."/>
            <person name="Carruthers M."/>
            <person name="Jennings E.C."/>
            <person name="Chiamaka E.L."/>
            <person name="Frigard R.A."/>
            <person name="Pippel M."/>
            <person name="Attardo G.M."/>
            <person name="Benoit J.B."/>
            <person name="Bornberg-Bauer E."/>
            <person name="Tobe S.S."/>
        </authorList>
    </citation>
    <scope>NUCLEOTIDE SEQUENCE</scope>
    <source>
        <strain evidence="1">Stay&amp;Tobe</strain>
    </source>
</reference>
<keyword evidence="2" id="KW-1185">Reference proteome</keyword>
<gene>
    <name evidence="1" type="ORF">L9F63_016807</name>
</gene>
<dbReference type="Proteomes" id="UP001233999">
    <property type="component" value="Unassembled WGS sequence"/>
</dbReference>
<evidence type="ECO:0000313" key="2">
    <source>
        <dbReference type="Proteomes" id="UP001233999"/>
    </source>
</evidence>
<protein>
    <submittedName>
        <fullName evidence="1">Uncharacterized protein</fullName>
    </submittedName>
</protein>
<evidence type="ECO:0000313" key="1">
    <source>
        <dbReference type="EMBL" id="KAJ9590067.1"/>
    </source>
</evidence>
<comment type="caution">
    <text evidence="1">The sequence shown here is derived from an EMBL/GenBank/DDBJ whole genome shotgun (WGS) entry which is preliminary data.</text>
</comment>
<dbReference type="AlphaFoldDB" id="A0AAD8EHS8"/>
<organism evidence="1 2">
    <name type="scientific">Diploptera punctata</name>
    <name type="common">Pacific beetle cockroach</name>
    <dbReference type="NCBI Taxonomy" id="6984"/>
    <lineage>
        <taxon>Eukaryota</taxon>
        <taxon>Metazoa</taxon>
        <taxon>Ecdysozoa</taxon>
        <taxon>Arthropoda</taxon>
        <taxon>Hexapoda</taxon>
        <taxon>Insecta</taxon>
        <taxon>Pterygota</taxon>
        <taxon>Neoptera</taxon>
        <taxon>Polyneoptera</taxon>
        <taxon>Dictyoptera</taxon>
        <taxon>Blattodea</taxon>
        <taxon>Blaberoidea</taxon>
        <taxon>Blaberidae</taxon>
        <taxon>Diplopterinae</taxon>
        <taxon>Diploptera</taxon>
    </lineage>
</organism>
<feature type="non-terminal residue" evidence="1">
    <location>
        <position position="1"/>
    </location>
</feature>
<name>A0AAD8EHS8_DIPPU</name>